<dbReference type="EMBL" id="DS022246">
    <property type="protein sequence ID" value="EWG42625.1"/>
    <property type="molecule type" value="Genomic_DNA"/>
</dbReference>
<gene>
    <name evidence="2" type="ORF">FVEG_15468</name>
</gene>
<dbReference type="VEuPathDB" id="FungiDB:FVEG_15468"/>
<dbReference type="Proteomes" id="UP000009096">
    <property type="component" value="Chromosome 4"/>
</dbReference>
<dbReference type="KEGG" id="fvr:FVEG_15468"/>
<organism evidence="2 3">
    <name type="scientific">Gibberella moniliformis (strain M3125 / FGSC 7600)</name>
    <name type="common">Maize ear and stalk rot fungus</name>
    <name type="synonym">Fusarium verticillioides</name>
    <dbReference type="NCBI Taxonomy" id="334819"/>
    <lineage>
        <taxon>Eukaryota</taxon>
        <taxon>Fungi</taxon>
        <taxon>Dikarya</taxon>
        <taxon>Ascomycota</taxon>
        <taxon>Pezizomycotina</taxon>
        <taxon>Sordariomycetes</taxon>
        <taxon>Hypocreomycetidae</taxon>
        <taxon>Hypocreales</taxon>
        <taxon>Nectriaceae</taxon>
        <taxon>Fusarium</taxon>
        <taxon>Fusarium fujikuroi species complex</taxon>
    </lineage>
</organism>
<accession>W7M4X8</accession>
<feature type="chain" id="PRO_5004898474" description="Antifungal protein" evidence="1">
    <location>
        <begin position="20"/>
        <end position="85"/>
    </location>
</feature>
<proteinExistence type="predicted"/>
<evidence type="ECO:0008006" key="4">
    <source>
        <dbReference type="Google" id="ProtNLM"/>
    </source>
</evidence>
<evidence type="ECO:0000256" key="1">
    <source>
        <dbReference type="SAM" id="SignalP"/>
    </source>
</evidence>
<keyword evidence="1" id="KW-0732">Signal</keyword>
<name>W7M4X8_GIBM7</name>
<feature type="signal peptide" evidence="1">
    <location>
        <begin position="1"/>
        <end position="19"/>
    </location>
</feature>
<dbReference type="GeneID" id="30072344"/>
<dbReference type="AlphaFoldDB" id="W7M4X8"/>
<reference evidence="2 3" key="1">
    <citation type="journal article" date="2010" name="Nature">
        <title>Comparative genomics reveals mobile pathogenicity chromosomes in Fusarium.</title>
        <authorList>
            <person name="Ma L.J."/>
            <person name="van der Does H.C."/>
            <person name="Borkovich K.A."/>
            <person name="Coleman J.J."/>
            <person name="Daboussi M.J."/>
            <person name="Di Pietro A."/>
            <person name="Dufresne M."/>
            <person name="Freitag M."/>
            <person name="Grabherr M."/>
            <person name="Henrissat B."/>
            <person name="Houterman P.M."/>
            <person name="Kang S."/>
            <person name="Shim W.B."/>
            <person name="Woloshuk C."/>
            <person name="Xie X."/>
            <person name="Xu J.R."/>
            <person name="Antoniw J."/>
            <person name="Baker S.E."/>
            <person name="Bluhm B.H."/>
            <person name="Breakspear A."/>
            <person name="Brown D.W."/>
            <person name="Butchko R.A."/>
            <person name="Chapman S."/>
            <person name="Coulson R."/>
            <person name="Coutinho P.M."/>
            <person name="Danchin E.G."/>
            <person name="Diener A."/>
            <person name="Gale L.R."/>
            <person name="Gardiner D.M."/>
            <person name="Goff S."/>
            <person name="Hammond-Kosack K.E."/>
            <person name="Hilburn K."/>
            <person name="Hua-Van A."/>
            <person name="Jonkers W."/>
            <person name="Kazan K."/>
            <person name="Kodira C.D."/>
            <person name="Koehrsen M."/>
            <person name="Kumar L."/>
            <person name="Lee Y.H."/>
            <person name="Li L."/>
            <person name="Manners J.M."/>
            <person name="Miranda-Saavedra D."/>
            <person name="Mukherjee M."/>
            <person name="Park G."/>
            <person name="Park J."/>
            <person name="Park S.Y."/>
            <person name="Proctor R.H."/>
            <person name="Regev A."/>
            <person name="Ruiz-Roldan M.C."/>
            <person name="Sain D."/>
            <person name="Sakthikumar S."/>
            <person name="Sykes S."/>
            <person name="Schwartz D.C."/>
            <person name="Turgeon B.G."/>
            <person name="Wapinski I."/>
            <person name="Yoder O."/>
            <person name="Young S."/>
            <person name="Zeng Q."/>
            <person name="Zhou S."/>
            <person name="Galagan J."/>
            <person name="Cuomo C.A."/>
            <person name="Kistler H.C."/>
            <person name="Rep M."/>
        </authorList>
    </citation>
    <scope>NUCLEOTIDE SEQUENCE [LARGE SCALE GENOMIC DNA]</scope>
    <source>
        <strain evidence="3">M3125 / FGSC 7600</strain>
    </source>
</reference>
<dbReference type="OrthoDB" id="4983586at2759"/>
<evidence type="ECO:0000313" key="3">
    <source>
        <dbReference type="Proteomes" id="UP000009096"/>
    </source>
</evidence>
<protein>
    <recommendedName>
        <fullName evidence="4">Antifungal protein</fullName>
    </recommendedName>
</protein>
<dbReference type="EMBL" id="CM000581">
    <property type="protein sequence ID" value="EWG42625.1"/>
    <property type="molecule type" value="Genomic_DNA"/>
</dbReference>
<keyword evidence="3" id="KW-1185">Reference proteome</keyword>
<sequence>MQLLHVLTGLLAGASVAIASPASEPDTKLKARQFNYGKCNGTSCKIALSNLRCQIGSCTRQSGAGDGSTCWIDDRDQKVHCPGRG</sequence>
<dbReference type="RefSeq" id="XP_018748816.1">
    <property type="nucleotide sequence ID" value="XM_018904594.1"/>
</dbReference>
<evidence type="ECO:0000313" key="2">
    <source>
        <dbReference type="EMBL" id="EWG42625.1"/>
    </source>
</evidence>